<dbReference type="OrthoDB" id="9804759at2"/>
<dbReference type="Pfam" id="PF03364">
    <property type="entry name" value="Polyketide_cyc"/>
    <property type="match status" value="1"/>
</dbReference>
<dbReference type="InterPro" id="IPR023393">
    <property type="entry name" value="START-like_dom_sf"/>
</dbReference>
<dbReference type="InterPro" id="IPR005031">
    <property type="entry name" value="COQ10_START"/>
</dbReference>
<evidence type="ECO:0000259" key="3">
    <source>
        <dbReference type="Pfam" id="PF03364"/>
    </source>
</evidence>
<sequence>MPQINRSALVPYSVEQMYKLVNDVTSYPDFLPGCVGSRVISSSNNEITASVEVSKAGISKIFVTRNTLFDNKSINMQLVDGPFRKLMGGWNFTPLSEDACKVELHLDFEFTNKLIELAFGKLFKELAGNMVQAFTQRAREVYRV</sequence>
<reference evidence="5" key="1">
    <citation type="submission" date="2016-10" db="EMBL/GenBank/DDBJ databases">
        <authorList>
            <person name="Varghese N."/>
            <person name="Submissions S."/>
        </authorList>
    </citation>
    <scope>NUCLEOTIDE SEQUENCE [LARGE SCALE GENOMIC DNA]</scope>
    <source>
        <strain evidence="5">DSM 18168</strain>
    </source>
</reference>
<feature type="domain" description="Coenzyme Q-binding protein COQ10 START" evidence="3">
    <location>
        <begin position="10"/>
        <end position="135"/>
    </location>
</feature>
<accession>A0A1I7ESN9</accession>
<dbReference type="GO" id="GO:0048039">
    <property type="term" value="F:ubiquinone binding"/>
    <property type="evidence" value="ECO:0007669"/>
    <property type="project" value="InterPro"/>
</dbReference>
<proteinExistence type="inferred from homology"/>
<dbReference type="GO" id="GO:0045333">
    <property type="term" value="P:cellular respiration"/>
    <property type="evidence" value="ECO:0007669"/>
    <property type="project" value="InterPro"/>
</dbReference>
<comment type="similarity">
    <text evidence="1">Belongs to the ribosome association toxin RatA family.</text>
</comment>
<keyword evidence="5" id="KW-1185">Reference proteome</keyword>
<dbReference type="EMBL" id="FPBJ01000001">
    <property type="protein sequence ID" value="SFU26939.1"/>
    <property type="molecule type" value="Genomic_DNA"/>
</dbReference>
<evidence type="ECO:0000256" key="2">
    <source>
        <dbReference type="ARBA" id="ARBA00022649"/>
    </source>
</evidence>
<dbReference type="STRING" id="351659.SAMN05421784_10174"/>
<dbReference type="CDD" id="cd07813">
    <property type="entry name" value="COQ10p_like"/>
    <property type="match status" value="1"/>
</dbReference>
<dbReference type="RefSeq" id="WP_092547292.1">
    <property type="nucleotide sequence ID" value="NZ_CAWRBG010000044.1"/>
</dbReference>
<protein>
    <submittedName>
        <fullName evidence="4">Ribosome association toxin PasT (RatA) of the RatAB toxin-antitoxin module</fullName>
    </submittedName>
</protein>
<evidence type="ECO:0000256" key="1">
    <source>
        <dbReference type="ARBA" id="ARBA00008918"/>
    </source>
</evidence>
<gene>
    <name evidence="4" type="ORF">SAMN05421784_10174</name>
</gene>
<organism evidence="4 5">
    <name type="scientific">Xenorhabdus koppenhoeferi</name>
    <dbReference type="NCBI Taxonomy" id="351659"/>
    <lineage>
        <taxon>Bacteria</taxon>
        <taxon>Pseudomonadati</taxon>
        <taxon>Pseudomonadota</taxon>
        <taxon>Gammaproteobacteria</taxon>
        <taxon>Enterobacterales</taxon>
        <taxon>Morganellaceae</taxon>
        <taxon>Xenorhabdus</taxon>
    </lineage>
</organism>
<dbReference type="PANTHER" id="PTHR12901">
    <property type="entry name" value="SPERM PROTEIN HOMOLOG"/>
    <property type="match status" value="1"/>
</dbReference>
<evidence type="ECO:0000313" key="4">
    <source>
        <dbReference type="EMBL" id="SFU26939.1"/>
    </source>
</evidence>
<dbReference type="AlphaFoldDB" id="A0A1I7ESN9"/>
<name>A0A1I7ESN9_9GAMM</name>
<dbReference type="PANTHER" id="PTHR12901:SF10">
    <property type="entry name" value="COENZYME Q-BINDING PROTEIN COQ10, MITOCHONDRIAL"/>
    <property type="match status" value="1"/>
</dbReference>
<dbReference type="NCBIfam" id="NF007999">
    <property type="entry name" value="PRK10724.1"/>
    <property type="match status" value="1"/>
</dbReference>
<dbReference type="SUPFAM" id="SSF55961">
    <property type="entry name" value="Bet v1-like"/>
    <property type="match status" value="1"/>
</dbReference>
<dbReference type="InterPro" id="IPR044996">
    <property type="entry name" value="COQ10-like"/>
</dbReference>
<dbReference type="Gene3D" id="3.30.530.20">
    <property type="match status" value="1"/>
</dbReference>
<evidence type="ECO:0000313" key="5">
    <source>
        <dbReference type="Proteomes" id="UP000242496"/>
    </source>
</evidence>
<keyword evidence="2" id="KW-1277">Toxin-antitoxin system</keyword>
<dbReference type="FunFam" id="3.30.530.20:FF:000005">
    <property type="entry name" value="Type II toxin-antitoxin system toxin RatA"/>
    <property type="match status" value="1"/>
</dbReference>
<dbReference type="Proteomes" id="UP000242496">
    <property type="component" value="Unassembled WGS sequence"/>
</dbReference>